<protein>
    <recommendedName>
        <fullName evidence="2">histidine kinase</fullName>
        <ecNumber evidence="2">2.7.13.3</ecNumber>
    </recommendedName>
</protein>
<dbReference type="Pfam" id="PF00072">
    <property type="entry name" value="Response_reg"/>
    <property type="match status" value="1"/>
</dbReference>
<dbReference type="GO" id="GO:0009927">
    <property type="term" value="F:histidine phosphotransfer kinase activity"/>
    <property type="evidence" value="ECO:0007669"/>
    <property type="project" value="TreeGrafter"/>
</dbReference>
<dbReference type="SUPFAM" id="SSF47384">
    <property type="entry name" value="Homodimeric domain of signal transducing histidine kinase"/>
    <property type="match status" value="1"/>
</dbReference>
<keyword evidence="9" id="KW-1133">Transmembrane helix</keyword>
<dbReference type="SMART" id="SM00448">
    <property type="entry name" value="REC"/>
    <property type="match status" value="1"/>
</dbReference>
<feature type="transmembrane region" description="Helical" evidence="9">
    <location>
        <begin position="512"/>
        <end position="532"/>
    </location>
</feature>
<feature type="compositionally biased region" description="Low complexity" evidence="8">
    <location>
        <begin position="1284"/>
        <end position="1298"/>
    </location>
</feature>
<feature type="coiled-coil region" evidence="7">
    <location>
        <begin position="649"/>
        <end position="696"/>
    </location>
</feature>
<dbReference type="Gene3D" id="3.30.565.10">
    <property type="entry name" value="Histidine kinase-like ATPase, C-terminal domain"/>
    <property type="match status" value="1"/>
</dbReference>
<keyword evidence="9" id="KW-0812">Transmembrane</keyword>
<dbReference type="InterPro" id="IPR036890">
    <property type="entry name" value="HATPase_C_sf"/>
</dbReference>
<dbReference type="InParanoid" id="A0A4S2MLA2"/>
<keyword evidence="7" id="KW-0175">Coiled coil</keyword>
<dbReference type="GO" id="GO:0005886">
    <property type="term" value="C:plasma membrane"/>
    <property type="evidence" value="ECO:0007669"/>
    <property type="project" value="TreeGrafter"/>
</dbReference>
<evidence type="ECO:0000256" key="9">
    <source>
        <dbReference type="SAM" id="Phobius"/>
    </source>
</evidence>
<sequence length="1298" mass="143448">MSRSGTTSGLPPRLRDDNINNNNIKPPRKKEWCIRLRLREQLSIMVTVAALTAVGVLSLIFWINNKNLIHGVTAERFAMTVSMKSAQISQTFATLHHSAYSISTRPIVRNSLKRYQHQGNNTEDNWNLVEEDLLNIASARVGGYREILQIALFDVDLSNGRAHPWGNVGDIIGDGIPGGNVTVIGQETYTGRLYNGTRFNVGQGRQSSIGLVNVTGDNAVDIILPPSVGTHYTSGPMKLPPKNATLFWDEAEKNETLGLPVFDGFLRELYPLRGSNNYWAPKLAGNPDTIFTREYLVEYGGLVLGPIMVNTSLAVMSMTFPVYEANFQTRPDDLVGFATIVMNASSLLNILNDTRGMGKTGQTLLVGPAWINNLWNQTDMSANNGNRTLQYQMTDLQRQIYEETTQGGRSHPSGDYEFQFLLPPKNSPNLKKATLKNYPAIKHMYVNRYQKSGNVSNETDGHSDLKGTNSANERVGVGFMLPEIHNNLADWGIVIEQHISEALNPVTQLQKILLSAIFGTFAGVLAFVWPIAHVCVRPIVRLRTAAGTTQLCPPPSRDGSPSSDDTSEKPQENDSADLEAAEEGRIVRHVRFFSRIRQKWQKYKKRRIDKHLTPLDNNRGFVIPRKVIARRYFVHDELTELTETFNNMTDELERQYLTLEEQVQQRTQELRKQTAFAEEQRIAAEEQRKIAETANEAKSLFIANISHELRTPLNAIINMSDVAMEQAESYGAEDVKQSLELAAVAGKSLLGLITDLLTFSKNQSGLTRKIEEEDFTVEDLRKQVKAVFGKVAEEKGLKLIVETEQDDLGRYMFRADVRRLSQCLFNLVGNGLKFTPRNGFVKLRIKMLPTPPLTPDPTPLPSLNTDSPPRLDDECPESPKTSKSDSALPRTPPEQAPFPRTLSEQARTLSAQPSKTNINHTHRLAFIVSDNGPGIAPHMQKKVFEPFMQAEMHLSKRHDGVGLGLSIVRQIIDMLDGTLSLDSTPGLGSTFTIELPVGFSGMKQEEVHPEKEMQLLAQVYGRDKRPSLKGRLDDIVNIVTPPLLLPPASSTTPTPKSPPAAKHPQQSNPLRILIAEDNLTNRKVITQMLKLQHYTNVTLAIDGLEALTAIRAAMASNNPYGIILMDIQMPRMDGITCTRKARALGYPGPIVALSAFANGESQRECLDAGMNYFLAKPVDKKALRIVLGVCTGGRVTPEEEEEERKWGLAGGEGDDGPRLRDLLRTPGWTPREEGEGREGYGFGGWFRGEEEEGVEGGKGGEERGSSSGTGSTVVDGVGTGTAGTGTQRTGEEGVTVAV</sequence>
<dbReference type="STRING" id="341454.A0A4S2MLA2"/>
<dbReference type="Proteomes" id="UP000298138">
    <property type="component" value="Unassembled WGS sequence"/>
</dbReference>
<dbReference type="InterPro" id="IPR005467">
    <property type="entry name" value="His_kinase_dom"/>
</dbReference>
<dbReference type="PRINTS" id="PR00344">
    <property type="entry name" value="BCTRLSENSOR"/>
</dbReference>
<feature type="compositionally biased region" description="Low complexity" evidence="8">
    <location>
        <begin position="1265"/>
        <end position="1276"/>
    </location>
</feature>
<evidence type="ECO:0000259" key="11">
    <source>
        <dbReference type="PROSITE" id="PS50110"/>
    </source>
</evidence>
<dbReference type="SMART" id="SM00388">
    <property type="entry name" value="HisKA"/>
    <property type="match status" value="1"/>
</dbReference>
<dbReference type="InterPro" id="IPR001789">
    <property type="entry name" value="Sig_transdc_resp-reg_receiver"/>
</dbReference>
<evidence type="ECO:0000259" key="10">
    <source>
        <dbReference type="PROSITE" id="PS50109"/>
    </source>
</evidence>
<dbReference type="InterPro" id="IPR003660">
    <property type="entry name" value="HAMP_dom"/>
</dbReference>
<feature type="transmembrane region" description="Helical" evidence="9">
    <location>
        <begin position="334"/>
        <end position="351"/>
    </location>
</feature>
<dbReference type="PROSITE" id="PS50110">
    <property type="entry name" value="RESPONSE_REGULATORY"/>
    <property type="match status" value="1"/>
</dbReference>
<dbReference type="EC" id="2.7.13.3" evidence="2"/>
<dbReference type="EMBL" id="ML220150">
    <property type="protein sequence ID" value="TGZ77655.1"/>
    <property type="molecule type" value="Genomic_DNA"/>
</dbReference>
<reference evidence="13 14" key="1">
    <citation type="submission" date="2019-04" db="EMBL/GenBank/DDBJ databases">
        <title>Comparative genomics and transcriptomics to analyze fruiting body development in filamentous ascomycetes.</title>
        <authorList>
            <consortium name="DOE Joint Genome Institute"/>
            <person name="Lutkenhaus R."/>
            <person name="Traeger S."/>
            <person name="Breuer J."/>
            <person name="Kuo A."/>
            <person name="Lipzen A."/>
            <person name="Pangilinan J."/>
            <person name="Dilworth D."/>
            <person name="Sandor L."/>
            <person name="Poggeler S."/>
            <person name="Barry K."/>
            <person name="Grigoriev I.V."/>
            <person name="Nowrousian M."/>
        </authorList>
    </citation>
    <scope>NUCLEOTIDE SEQUENCE [LARGE SCALE GENOMIC DNA]</scope>
    <source>
        <strain evidence="13 14">CBS 389.68</strain>
    </source>
</reference>
<keyword evidence="3 6" id="KW-0597">Phosphoprotein</keyword>
<feature type="domain" description="Response regulatory" evidence="11">
    <location>
        <begin position="1071"/>
        <end position="1191"/>
    </location>
</feature>
<feature type="compositionally biased region" description="Polar residues" evidence="8">
    <location>
        <begin position="902"/>
        <end position="915"/>
    </location>
</feature>
<feature type="region of interest" description="Disordered" evidence="8">
    <location>
        <begin position="1"/>
        <end position="23"/>
    </location>
</feature>
<evidence type="ECO:0000256" key="6">
    <source>
        <dbReference type="PROSITE-ProRule" id="PRU00169"/>
    </source>
</evidence>
<dbReference type="Gene3D" id="1.10.287.130">
    <property type="match status" value="1"/>
</dbReference>
<accession>A0A4S2MLA2</accession>
<dbReference type="InterPro" id="IPR011006">
    <property type="entry name" value="CheY-like_superfamily"/>
</dbReference>
<feature type="region of interest" description="Disordered" evidence="8">
    <location>
        <begin position="1044"/>
        <end position="1068"/>
    </location>
</feature>
<dbReference type="GO" id="GO:0000155">
    <property type="term" value="F:phosphorelay sensor kinase activity"/>
    <property type="evidence" value="ECO:0007669"/>
    <property type="project" value="InterPro"/>
</dbReference>
<evidence type="ECO:0000313" key="14">
    <source>
        <dbReference type="Proteomes" id="UP000298138"/>
    </source>
</evidence>
<evidence type="ECO:0000256" key="4">
    <source>
        <dbReference type="ARBA" id="ARBA00022679"/>
    </source>
</evidence>
<gene>
    <name evidence="13" type="ORF">EX30DRAFT_374445</name>
</gene>
<dbReference type="PROSITE" id="PS50885">
    <property type="entry name" value="HAMP"/>
    <property type="match status" value="1"/>
</dbReference>
<evidence type="ECO:0000313" key="13">
    <source>
        <dbReference type="EMBL" id="TGZ77655.1"/>
    </source>
</evidence>
<dbReference type="InterPro" id="IPR004358">
    <property type="entry name" value="Sig_transdc_His_kin-like_C"/>
</dbReference>
<comment type="catalytic activity">
    <reaction evidence="1">
        <text>ATP + protein L-histidine = ADP + protein N-phospho-L-histidine.</text>
        <dbReference type="EC" id="2.7.13.3"/>
    </reaction>
</comment>
<evidence type="ECO:0000256" key="8">
    <source>
        <dbReference type="SAM" id="MobiDB-lite"/>
    </source>
</evidence>
<dbReference type="SUPFAM" id="SSF52172">
    <property type="entry name" value="CheY-like"/>
    <property type="match status" value="1"/>
</dbReference>
<feature type="region of interest" description="Disordered" evidence="8">
    <location>
        <begin position="548"/>
        <end position="580"/>
    </location>
</feature>
<evidence type="ECO:0000256" key="2">
    <source>
        <dbReference type="ARBA" id="ARBA00012438"/>
    </source>
</evidence>
<feature type="domain" description="Histidine kinase" evidence="10">
    <location>
        <begin position="704"/>
        <end position="999"/>
    </location>
</feature>
<dbReference type="SMART" id="SM00387">
    <property type="entry name" value="HATPase_c"/>
    <property type="match status" value="1"/>
</dbReference>
<evidence type="ECO:0000256" key="5">
    <source>
        <dbReference type="ARBA" id="ARBA00022777"/>
    </source>
</evidence>
<dbReference type="CDD" id="cd00082">
    <property type="entry name" value="HisKA"/>
    <property type="match status" value="1"/>
</dbReference>
<evidence type="ECO:0000256" key="1">
    <source>
        <dbReference type="ARBA" id="ARBA00000085"/>
    </source>
</evidence>
<keyword evidence="9" id="KW-0472">Membrane</keyword>
<dbReference type="Pfam" id="PF00512">
    <property type="entry name" value="HisKA"/>
    <property type="match status" value="1"/>
</dbReference>
<keyword evidence="5" id="KW-0418">Kinase</keyword>
<evidence type="ECO:0000256" key="3">
    <source>
        <dbReference type="ARBA" id="ARBA00022553"/>
    </source>
</evidence>
<organism evidence="13 14">
    <name type="scientific">Ascodesmis nigricans</name>
    <dbReference type="NCBI Taxonomy" id="341454"/>
    <lineage>
        <taxon>Eukaryota</taxon>
        <taxon>Fungi</taxon>
        <taxon>Dikarya</taxon>
        <taxon>Ascomycota</taxon>
        <taxon>Pezizomycotina</taxon>
        <taxon>Pezizomycetes</taxon>
        <taxon>Pezizales</taxon>
        <taxon>Ascodesmidaceae</taxon>
        <taxon>Ascodesmis</taxon>
    </lineage>
</organism>
<dbReference type="PROSITE" id="PS50109">
    <property type="entry name" value="HIS_KIN"/>
    <property type="match status" value="1"/>
</dbReference>
<dbReference type="CDD" id="cd17546">
    <property type="entry name" value="REC_hyHK_CKI1_RcsC-like"/>
    <property type="match status" value="1"/>
</dbReference>
<feature type="region of interest" description="Disordered" evidence="8">
    <location>
        <begin position="850"/>
        <end position="915"/>
    </location>
</feature>
<dbReference type="PANTHER" id="PTHR43047:SF72">
    <property type="entry name" value="OSMOSENSING HISTIDINE PROTEIN KINASE SLN1"/>
    <property type="match status" value="1"/>
</dbReference>
<dbReference type="PANTHER" id="PTHR43047">
    <property type="entry name" value="TWO-COMPONENT HISTIDINE PROTEIN KINASE"/>
    <property type="match status" value="1"/>
</dbReference>
<feature type="domain" description="HAMP" evidence="12">
    <location>
        <begin position="635"/>
        <end position="657"/>
    </location>
</feature>
<feature type="transmembrane region" description="Helical" evidence="9">
    <location>
        <begin position="299"/>
        <end position="322"/>
    </location>
</feature>
<feature type="compositionally biased region" description="Pro residues" evidence="8">
    <location>
        <begin position="850"/>
        <end position="860"/>
    </location>
</feature>
<evidence type="ECO:0000259" key="12">
    <source>
        <dbReference type="PROSITE" id="PS50885"/>
    </source>
</evidence>
<feature type="modified residue" description="4-aspartylphosphate" evidence="6">
    <location>
        <position position="1126"/>
    </location>
</feature>
<feature type="transmembrane region" description="Helical" evidence="9">
    <location>
        <begin position="42"/>
        <end position="63"/>
    </location>
</feature>
<keyword evidence="4" id="KW-0808">Transferase</keyword>
<dbReference type="InterPro" id="IPR003661">
    <property type="entry name" value="HisK_dim/P_dom"/>
</dbReference>
<dbReference type="SUPFAM" id="SSF55874">
    <property type="entry name" value="ATPase domain of HSP90 chaperone/DNA topoisomerase II/histidine kinase"/>
    <property type="match status" value="1"/>
</dbReference>
<feature type="region of interest" description="Disordered" evidence="8">
    <location>
        <begin position="1195"/>
        <end position="1298"/>
    </location>
</feature>
<dbReference type="Pfam" id="PF02518">
    <property type="entry name" value="HATPase_c"/>
    <property type="match status" value="1"/>
</dbReference>
<dbReference type="InterPro" id="IPR003594">
    <property type="entry name" value="HATPase_dom"/>
</dbReference>
<evidence type="ECO:0000256" key="7">
    <source>
        <dbReference type="SAM" id="Coils"/>
    </source>
</evidence>
<dbReference type="Gene3D" id="3.40.50.2300">
    <property type="match status" value="1"/>
</dbReference>
<proteinExistence type="predicted"/>
<dbReference type="InterPro" id="IPR036097">
    <property type="entry name" value="HisK_dim/P_sf"/>
</dbReference>
<feature type="compositionally biased region" description="Low complexity" evidence="8">
    <location>
        <begin position="1046"/>
        <end position="1062"/>
    </location>
</feature>
<dbReference type="OrthoDB" id="60033at2759"/>
<name>A0A4S2MLA2_9PEZI</name>
<keyword evidence="14" id="KW-1185">Reference proteome</keyword>